<proteinExistence type="predicted"/>
<dbReference type="AlphaFoldDB" id="X0TYJ1"/>
<accession>X0TYJ1</accession>
<organism evidence="1">
    <name type="scientific">marine sediment metagenome</name>
    <dbReference type="NCBI Taxonomy" id="412755"/>
    <lineage>
        <taxon>unclassified sequences</taxon>
        <taxon>metagenomes</taxon>
        <taxon>ecological metagenomes</taxon>
    </lineage>
</organism>
<sequence length="203" mass="22196">MAGNFAIATIEWGASSITLLDLMKDKLGIGDTSRDDELSMYLQIAGEASEKYIDNKIATQEVAEEFSRSFSPVALRFWPVTEVLKVFVDGVDQVDDYELFTDEGLKWVTKDKCSINYPGCFEQMQITYTAGYEPLPTELGYAVVVGGIAYETQQGAVSGEVKKESVVGVGSVEYTTSGEATTGFGVLPPSVTDTLDLYRRAYV</sequence>
<reference evidence="1" key="1">
    <citation type="journal article" date="2014" name="Front. Microbiol.">
        <title>High frequency of phylogenetically diverse reductive dehalogenase-homologous genes in deep subseafloor sedimentary metagenomes.</title>
        <authorList>
            <person name="Kawai M."/>
            <person name="Futagami T."/>
            <person name="Toyoda A."/>
            <person name="Takaki Y."/>
            <person name="Nishi S."/>
            <person name="Hori S."/>
            <person name="Arai W."/>
            <person name="Tsubouchi T."/>
            <person name="Morono Y."/>
            <person name="Uchiyama I."/>
            <person name="Ito T."/>
            <person name="Fujiyama A."/>
            <person name="Inagaki F."/>
            <person name="Takami H."/>
        </authorList>
    </citation>
    <scope>NUCLEOTIDE SEQUENCE</scope>
    <source>
        <strain evidence="1">Expedition CK06-06</strain>
    </source>
</reference>
<evidence type="ECO:0000313" key="1">
    <source>
        <dbReference type="EMBL" id="GAF81215.1"/>
    </source>
</evidence>
<comment type="caution">
    <text evidence="1">The sequence shown here is derived from an EMBL/GenBank/DDBJ whole genome shotgun (WGS) entry which is preliminary data.</text>
</comment>
<gene>
    <name evidence="1" type="ORF">S01H1_16367</name>
</gene>
<protein>
    <submittedName>
        <fullName evidence="1">Uncharacterized protein</fullName>
    </submittedName>
</protein>
<name>X0TYJ1_9ZZZZ</name>
<dbReference type="EMBL" id="BARS01008605">
    <property type="protein sequence ID" value="GAF81215.1"/>
    <property type="molecule type" value="Genomic_DNA"/>
</dbReference>